<sequence>MVETAAQQSAPTLDDVVAQLGLPADVVTGPVLEKIAADPLFLHHLQLCKNDPVMLGLLLREVPQEQAAPVSEVKGTELIARAGLALARWTASGFQKVDRDTYERRLDACRACEHLSVPSASKLYGLVGTPKRAEPSVCGLCGCDVERKAWMVTEHCPDNRWERQE</sequence>
<organism evidence="1 2">
    <name type="scientific">Nocardia mexicana</name>
    <dbReference type="NCBI Taxonomy" id="279262"/>
    <lineage>
        <taxon>Bacteria</taxon>
        <taxon>Bacillati</taxon>
        <taxon>Actinomycetota</taxon>
        <taxon>Actinomycetes</taxon>
        <taxon>Mycobacteriales</taxon>
        <taxon>Nocardiaceae</taxon>
        <taxon>Nocardia</taxon>
    </lineage>
</organism>
<evidence type="ECO:0000313" key="2">
    <source>
        <dbReference type="Proteomes" id="UP000255355"/>
    </source>
</evidence>
<keyword evidence="2" id="KW-1185">Reference proteome</keyword>
<evidence type="ECO:0000313" key="1">
    <source>
        <dbReference type="EMBL" id="RDI50120.1"/>
    </source>
</evidence>
<dbReference type="RefSeq" id="WP_068021581.1">
    <property type="nucleotide sequence ID" value="NZ_QQAZ01000006.1"/>
</dbReference>
<reference evidence="1 2" key="1">
    <citation type="submission" date="2018-07" db="EMBL/GenBank/DDBJ databases">
        <title>Genomic Encyclopedia of Type Strains, Phase IV (KMG-IV): sequencing the most valuable type-strain genomes for metagenomic binning, comparative biology and taxonomic classification.</title>
        <authorList>
            <person name="Goeker M."/>
        </authorList>
    </citation>
    <scope>NUCLEOTIDE SEQUENCE [LARGE SCALE GENOMIC DNA]</scope>
    <source>
        <strain evidence="1 2">DSM 44952</strain>
    </source>
</reference>
<comment type="caution">
    <text evidence="1">The sequence shown here is derived from an EMBL/GenBank/DDBJ whole genome shotgun (WGS) entry which is preliminary data.</text>
</comment>
<dbReference type="Proteomes" id="UP000255355">
    <property type="component" value="Unassembled WGS sequence"/>
</dbReference>
<proteinExistence type="predicted"/>
<protein>
    <submittedName>
        <fullName evidence="1">Uncharacterized protein</fullName>
    </submittedName>
</protein>
<accession>A0A370H287</accession>
<gene>
    <name evidence="1" type="ORF">DFR68_106559</name>
</gene>
<dbReference type="EMBL" id="QQAZ01000006">
    <property type="protein sequence ID" value="RDI50120.1"/>
    <property type="molecule type" value="Genomic_DNA"/>
</dbReference>
<dbReference type="STRING" id="1210089.GCA_001613165_03985"/>
<dbReference type="AlphaFoldDB" id="A0A370H287"/>
<dbReference type="OrthoDB" id="8546410at2"/>
<name>A0A370H287_9NOCA</name>